<evidence type="ECO:0000313" key="4">
    <source>
        <dbReference type="Proteomes" id="UP000054107"/>
    </source>
</evidence>
<organism evidence="3 4">
    <name type="scientific">Parasitella parasitica</name>
    <dbReference type="NCBI Taxonomy" id="35722"/>
    <lineage>
        <taxon>Eukaryota</taxon>
        <taxon>Fungi</taxon>
        <taxon>Fungi incertae sedis</taxon>
        <taxon>Mucoromycota</taxon>
        <taxon>Mucoromycotina</taxon>
        <taxon>Mucoromycetes</taxon>
        <taxon>Mucorales</taxon>
        <taxon>Mucorineae</taxon>
        <taxon>Mucoraceae</taxon>
        <taxon>Parasitella</taxon>
    </lineage>
</organism>
<evidence type="ECO:0000313" key="3">
    <source>
        <dbReference type="EMBL" id="CEP10102.1"/>
    </source>
</evidence>
<reference evidence="3 4" key="1">
    <citation type="submission" date="2014-09" db="EMBL/GenBank/DDBJ databases">
        <authorList>
            <person name="Ellenberger Sabrina"/>
        </authorList>
    </citation>
    <scope>NUCLEOTIDE SEQUENCE [LARGE SCALE GENOMIC DNA]</scope>
    <source>
        <strain evidence="3 4">CBS 412.66</strain>
    </source>
</reference>
<proteinExistence type="predicted"/>
<evidence type="ECO:0000259" key="2">
    <source>
        <dbReference type="Pfam" id="PF01498"/>
    </source>
</evidence>
<dbReference type="InterPro" id="IPR002492">
    <property type="entry name" value="Transposase_Tc1-like"/>
</dbReference>
<dbReference type="OrthoDB" id="2393464at2759"/>
<dbReference type="Pfam" id="PF01498">
    <property type="entry name" value="HTH_Tnp_Tc3_2"/>
    <property type="match status" value="1"/>
</dbReference>
<sequence>MLTNITCCEKAYILGLSKGGIDVDQIAKEVKRLASGIYKILKKCDEEPSTKPVGKQGRPSKLTEGSKRSEITNASVDNVSKATVRHALHEVKLNNRIARMKPYLSNKHITQRLIVAGHHLNWTLEQWSKRYT</sequence>
<dbReference type="GO" id="GO:0003677">
    <property type="term" value="F:DNA binding"/>
    <property type="evidence" value="ECO:0007669"/>
    <property type="project" value="InterPro"/>
</dbReference>
<feature type="region of interest" description="Disordered" evidence="1">
    <location>
        <begin position="47"/>
        <end position="73"/>
    </location>
</feature>
<protein>
    <recommendedName>
        <fullName evidence="2">Transposase Tc1-like domain-containing protein</fullName>
    </recommendedName>
</protein>
<dbReference type="GO" id="GO:0006313">
    <property type="term" value="P:DNA transposition"/>
    <property type="evidence" value="ECO:0007669"/>
    <property type="project" value="InterPro"/>
</dbReference>
<gene>
    <name evidence="3" type="primary">PARPA_03721.1 scaffold 9273</name>
</gene>
<dbReference type="AlphaFoldDB" id="A0A0B7MY98"/>
<dbReference type="Proteomes" id="UP000054107">
    <property type="component" value="Unassembled WGS sequence"/>
</dbReference>
<feature type="domain" description="Transposase Tc1-like" evidence="2">
    <location>
        <begin position="76"/>
        <end position="121"/>
    </location>
</feature>
<accession>A0A0B7MY98</accession>
<evidence type="ECO:0000256" key="1">
    <source>
        <dbReference type="SAM" id="MobiDB-lite"/>
    </source>
</evidence>
<keyword evidence="4" id="KW-1185">Reference proteome</keyword>
<dbReference type="GO" id="GO:0015074">
    <property type="term" value="P:DNA integration"/>
    <property type="evidence" value="ECO:0007669"/>
    <property type="project" value="InterPro"/>
</dbReference>
<name>A0A0B7MY98_9FUNG</name>
<dbReference type="EMBL" id="LN723094">
    <property type="protein sequence ID" value="CEP10102.1"/>
    <property type="molecule type" value="Genomic_DNA"/>
</dbReference>